<evidence type="ECO:0000313" key="2">
    <source>
        <dbReference type="Proteomes" id="UP000638263"/>
    </source>
</evidence>
<evidence type="ECO:0000313" key="1">
    <source>
        <dbReference type="EMBL" id="GGL47001.1"/>
    </source>
</evidence>
<dbReference type="EMBL" id="BMMH01000047">
    <property type="protein sequence ID" value="GGL47001.1"/>
    <property type="molecule type" value="Genomic_DNA"/>
</dbReference>
<reference evidence="1" key="1">
    <citation type="journal article" date="2014" name="Int. J. Syst. Evol. Microbiol.">
        <title>Complete genome sequence of Corynebacterium casei LMG S-19264T (=DSM 44701T), isolated from a smear-ripened cheese.</title>
        <authorList>
            <consortium name="US DOE Joint Genome Institute (JGI-PGF)"/>
            <person name="Walter F."/>
            <person name="Albersmeier A."/>
            <person name="Kalinowski J."/>
            <person name="Ruckert C."/>
        </authorList>
    </citation>
    <scope>NUCLEOTIDE SEQUENCE</scope>
    <source>
        <strain evidence="1">CGMCC 4.3508</strain>
    </source>
</reference>
<organism evidence="1 2">
    <name type="scientific">Nocardia jinanensis</name>
    <dbReference type="NCBI Taxonomy" id="382504"/>
    <lineage>
        <taxon>Bacteria</taxon>
        <taxon>Bacillati</taxon>
        <taxon>Actinomycetota</taxon>
        <taxon>Actinomycetes</taxon>
        <taxon>Mycobacteriales</taxon>
        <taxon>Nocardiaceae</taxon>
        <taxon>Nocardia</taxon>
    </lineage>
</organism>
<protein>
    <submittedName>
        <fullName evidence="1">Uncharacterized protein</fullName>
    </submittedName>
</protein>
<keyword evidence="2" id="KW-1185">Reference proteome</keyword>
<gene>
    <name evidence="1" type="ORF">GCM10011588_72390</name>
</gene>
<proteinExistence type="predicted"/>
<reference evidence="1" key="2">
    <citation type="submission" date="2020-09" db="EMBL/GenBank/DDBJ databases">
        <authorList>
            <person name="Sun Q."/>
            <person name="Zhou Y."/>
        </authorList>
    </citation>
    <scope>NUCLEOTIDE SEQUENCE</scope>
    <source>
        <strain evidence="1">CGMCC 4.3508</strain>
    </source>
</reference>
<accession>A0A917W0N9</accession>
<comment type="caution">
    <text evidence="1">The sequence shown here is derived from an EMBL/GenBank/DDBJ whole genome shotgun (WGS) entry which is preliminary data.</text>
</comment>
<dbReference type="AlphaFoldDB" id="A0A917W0N9"/>
<name>A0A917W0N9_9NOCA</name>
<dbReference type="Proteomes" id="UP000638263">
    <property type="component" value="Unassembled WGS sequence"/>
</dbReference>
<sequence>MVSDSPADPLGEALPDGDELADRALEQEDTGKQLLERIESSDVGTADFEQALTEFIAAMREHIDYGTTGS</sequence>